<dbReference type="NCBIfam" id="TIGR03223">
    <property type="entry name" value="Phn_opern_protn"/>
    <property type="match status" value="1"/>
</dbReference>
<sequence length="243" mass="26900">MTAARESWNGQSRFAIYYAPPRESAWWRAGCAWLGRDPETDETLSAPQPEGLLRALTDMTVAPRRYGWHGTLVPPFRLAPGVTPETLYTAARHWAATRARFAVAAEAATLGNFVALRPADDDGEAALRELAADALRTLAPMRATPTSAELARRLDAPLTAQQRAHVEEWGYPYVFDEFRFHMTLSDSLDDAQAREALIEAWNAQMRDAGALPVDGVALFVEPQPGAPFVLWRRAAFQGEEQHA</sequence>
<reference evidence="1 2" key="1">
    <citation type="submission" date="2018-11" db="EMBL/GenBank/DDBJ databases">
        <title>Paraburkholderia sp. DHOA04, isolated from soil.</title>
        <authorList>
            <person name="Gao Z.-H."/>
            <person name="Qiu L.-H."/>
            <person name="Fu J.-C."/>
        </authorList>
    </citation>
    <scope>NUCLEOTIDE SEQUENCE [LARGE SCALE GENOMIC DNA]</scope>
    <source>
        <strain evidence="1 2">DHOA04</strain>
    </source>
</reference>
<evidence type="ECO:0000313" key="1">
    <source>
        <dbReference type="EMBL" id="RQH05383.1"/>
    </source>
</evidence>
<dbReference type="PIRSF" id="PIRSF033328">
    <property type="entry name" value="Phest_Mll4975"/>
    <property type="match status" value="1"/>
</dbReference>
<protein>
    <submittedName>
        <fullName evidence="1">DUF1045 domain-containing protein</fullName>
    </submittedName>
</protein>
<dbReference type="Pfam" id="PF06299">
    <property type="entry name" value="DUF1045"/>
    <property type="match status" value="1"/>
</dbReference>
<name>A0A3N6NXC5_9BURK</name>
<dbReference type="OrthoDB" id="5801437at2"/>
<comment type="caution">
    <text evidence="1">The sequence shown here is derived from an EMBL/GenBank/DDBJ whole genome shotgun (WGS) entry which is preliminary data.</text>
</comment>
<gene>
    <name evidence="1" type="ORF">D1Y85_15070</name>
</gene>
<evidence type="ECO:0000313" key="2">
    <source>
        <dbReference type="Proteomes" id="UP000272778"/>
    </source>
</evidence>
<dbReference type="EMBL" id="RQIS01000010">
    <property type="protein sequence ID" value="RQH05383.1"/>
    <property type="molecule type" value="Genomic_DNA"/>
</dbReference>
<proteinExistence type="predicted"/>
<keyword evidence="2" id="KW-1185">Reference proteome</keyword>
<organism evidence="1 2">
    <name type="scientific">Paraburkholderia dinghuensis</name>
    <dbReference type="NCBI Taxonomy" id="2305225"/>
    <lineage>
        <taxon>Bacteria</taxon>
        <taxon>Pseudomonadati</taxon>
        <taxon>Pseudomonadota</taxon>
        <taxon>Betaproteobacteria</taxon>
        <taxon>Burkholderiales</taxon>
        <taxon>Burkholderiaceae</taxon>
        <taxon>Paraburkholderia</taxon>
    </lineage>
</organism>
<dbReference type="AlphaFoldDB" id="A0A3N6NXC5"/>
<accession>A0A3N6NXC5</accession>
<dbReference type="Proteomes" id="UP000272778">
    <property type="component" value="Unassembled WGS sequence"/>
</dbReference>
<dbReference type="RefSeq" id="WP_124151871.1">
    <property type="nucleotide sequence ID" value="NZ_RQIS01000010.1"/>
</dbReference>
<dbReference type="InterPro" id="IPR009389">
    <property type="entry name" value="DUF1045"/>
</dbReference>